<dbReference type="GO" id="GO:0048029">
    <property type="term" value="F:monosaccharide binding"/>
    <property type="evidence" value="ECO:0007669"/>
    <property type="project" value="TreeGrafter"/>
</dbReference>
<evidence type="ECO:0000256" key="5">
    <source>
        <dbReference type="ARBA" id="ARBA00022679"/>
    </source>
</evidence>
<dbReference type="InterPro" id="IPR035966">
    <property type="entry name" value="PKF_sf"/>
</dbReference>
<feature type="binding site" evidence="12">
    <location>
        <begin position="74"/>
        <end position="75"/>
    </location>
    <ligand>
        <name>ATP</name>
        <dbReference type="ChEBI" id="CHEBI:30616"/>
    </ligand>
</feature>
<dbReference type="GO" id="GO:0070095">
    <property type="term" value="F:fructose-6-phosphate binding"/>
    <property type="evidence" value="ECO:0007669"/>
    <property type="project" value="TreeGrafter"/>
</dbReference>
<dbReference type="PIRSF" id="PIRSF000532">
    <property type="entry name" value="ATP_PFK_prok"/>
    <property type="match status" value="1"/>
</dbReference>
<evidence type="ECO:0000256" key="4">
    <source>
        <dbReference type="ARBA" id="ARBA00022490"/>
    </source>
</evidence>
<dbReference type="PANTHER" id="PTHR13697">
    <property type="entry name" value="PHOSPHOFRUCTOKINASE"/>
    <property type="match status" value="1"/>
</dbReference>
<dbReference type="PRINTS" id="PR00476">
    <property type="entry name" value="PHFRCTKINASE"/>
</dbReference>
<evidence type="ECO:0000256" key="12">
    <source>
        <dbReference type="HAMAP-Rule" id="MF_01976"/>
    </source>
</evidence>
<evidence type="ECO:0000256" key="2">
    <source>
        <dbReference type="ARBA" id="ARBA00004496"/>
    </source>
</evidence>
<sequence length="358" mass="39144">MKRVALLTSGGDCQSLNAAMRGVAKSLYEAIDEIEIYGIFEGYKGLIYENYTLLQPSDFFNILNEGGTMIGTSRQPFKLMRTPDANGLDKVEAMKKTYKKLKLDCLIILGGNGTHKTANLLREEGLNVVTLPKTIDNDIWGTDMTFGFQSAVDIATESIDCIRTTAASHRRIFIVEIMGHKVGWLTLHAGIAAGADIILIPEIPYDIDVIVKAIEKRTKGGNRSSIIAVAEGAISVEDSLLSKKELKIKKKSVSYPSISYKIAKEVEERLGQEIRITVPGHMQRGGSPCAYDRVISTRLGAAAAELVMKEQYGYMVAIREGEIVPVPLSEVAGKLKMVEPEASIIKEARSIGVCFGDK</sequence>
<evidence type="ECO:0000256" key="6">
    <source>
        <dbReference type="ARBA" id="ARBA00022723"/>
    </source>
</evidence>
<feature type="active site" description="Proton acceptor" evidence="12">
    <location>
        <position position="136"/>
    </location>
</feature>
<comment type="function">
    <text evidence="12">Catalyzes the phosphorylation of D-fructose 6-phosphate to fructose 1,6-bisphosphate by ATP, the first committing step of glycolysis.</text>
</comment>
<dbReference type="Proteomes" id="UP000595897">
    <property type="component" value="Chromosome"/>
</dbReference>
<dbReference type="HAMAP" id="MF_01976">
    <property type="entry name" value="Phosphofructokinase_III"/>
    <property type="match status" value="1"/>
</dbReference>
<keyword evidence="9 12" id="KW-0067">ATP-binding</keyword>
<evidence type="ECO:0000256" key="8">
    <source>
        <dbReference type="ARBA" id="ARBA00022777"/>
    </source>
</evidence>
<comment type="subcellular location">
    <subcellularLocation>
        <location evidence="2 12">Cytoplasm</location>
    </subcellularLocation>
</comment>
<dbReference type="GO" id="GO:0005524">
    <property type="term" value="F:ATP binding"/>
    <property type="evidence" value="ECO:0007669"/>
    <property type="project" value="UniProtKB-KW"/>
</dbReference>
<dbReference type="EMBL" id="AP024169">
    <property type="protein sequence ID" value="BCN32908.1"/>
    <property type="molecule type" value="Genomic_DNA"/>
</dbReference>
<protein>
    <recommendedName>
        <fullName evidence="12">ATP-dependent 6-phosphofructokinase</fullName>
        <shortName evidence="12">ATP-PFK</shortName>
        <shortName evidence="12">Phosphofructokinase</shortName>
        <ecNumber evidence="12">2.7.1.11</ecNumber>
    </recommendedName>
    <alternativeName>
        <fullName evidence="12">Phosphohexokinase</fullName>
    </alternativeName>
</protein>
<comment type="catalytic activity">
    <reaction evidence="12">
        <text>beta-D-fructose 6-phosphate + ATP = beta-D-fructose 1,6-bisphosphate + ADP + H(+)</text>
        <dbReference type="Rhea" id="RHEA:16109"/>
        <dbReference type="ChEBI" id="CHEBI:15378"/>
        <dbReference type="ChEBI" id="CHEBI:30616"/>
        <dbReference type="ChEBI" id="CHEBI:32966"/>
        <dbReference type="ChEBI" id="CHEBI:57634"/>
        <dbReference type="ChEBI" id="CHEBI:456216"/>
        <dbReference type="EC" id="2.7.1.11"/>
    </reaction>
</comment>
<evidence type="ECO:0000259" key="13">
    <source>
        <dbReference type="Pfam" id="PF00365"/>
    </source>
</evidence>
<keyword evidence="5 12" id="KW-0808">Transferase</keyword>
<evidence type="ECO:0000256" key="7">
    <source>
        <dbReference type="ARBA" id="ARBA00022741"/>
    </source>
</evidence>
<accession>A0A7R7EQ15</accession>
<feature type="domain" description="Phosphofructokinase" evidence="13">
    <location>
        <begin position="3"/>
        <end position="306"/>
    </location>
</feature>
<dbReference type="InterPro" id="IPR012829">
    <property type="entry name" value="Phosphofructokinase_III"/>
</dbReference>
<dbReference type="FunFam" id="3.40.50.460:FF:000002">
    <property type="entry name" value="ATP-dependent 6-phosphofructokinase"/>
    <property type="match status" value="1"/>
</dbReference>
<evidence type="ECO:0000313" key="15">
    <source>
        <dbReference type="Proteomes" id="UP000595897"/>
    </source>
</evidence>
<feature type="binding site" evidence="12">
    <location>
        <position position="171"/>
    </location>
    <ligand>
        <name>substrate</name>
        <note>ligand shared between dimeric partners</note>
    </ligand>
</feature>
<gene>
    <name evidence="14" type="primary">pfkA3</name>
    <name evidence="12" type="synonym">pfkA</name>
    <name evidence="14" type="ORF">bsdtb5_42030</name>
</gene>
<dbReference type="GO" id="GO:0046872">
    <property type="term" value="F:metal ion binding"/>
    <property type="evidence" value="ECO:0007669"/>
    <property type="project" value="UniProtKB-KW"/>
</dbReference>
<keyword evidence="8 12" id="KW-0418">Kinase</keyword>
<comment type="pathway">
    <text evidence="3 12">Carbohydrate degradation; glycolysis; D-glyceraldehyde 3-phosphate and glycerone phosphate from D-glucose: step 3/4.</text>
</comment>
<dbReference type="Gene3D" id="3.40.50.460">
    <property type="entry name" value="Phosphofructokinase domain"/>
    <property type="match status" value="1"/>
</dbReference>
<dbReference type="GO" id="GO:0005945">
    <property type="term" value="C:6-phosphofructokinase complex"/>
    <property type="evidence" value="ECO:0007669"/>
    <property type="project" value="TreeGrafter"/>
</dbReference>
<dbReference type="Pfam" id="PF00365">
    <property type="entry name" value="PFK"/>
    <property type="match status" value="1"/>
</dbReference>
<dbReference type="GO" id="GO:0016208">
    <property type="term" value="F:AMP binding"/>
    <property type="evidence" value="ECO:0007669"/>
    <property type="project" value="TreeGrafter"/>
</dbReference>
<dbReference type="GO" id="GO:0030388">
    <property type="term" value="P:fructose 1,6-bisphosphate metabolic process"/>
    <property type="evidence" value="ECO:0007669"/>
    <property type="project" value="TreeGrafter"/>
</dbReference>
<dbReference type="GO" id="GO:0006002">
    <property type="term" value="P:fructose 6-phosphate metabolic process"/>
    <property type="evidence" value="ECO:0007669"/>
    <property type="project" value="InterPro"/>
</dbReference>
<dbReference type="PANTHER" id="PTHR13697:SF52">
    <property type="entry name" value="ATP-DEPENDENT 6-PHOSPHOFRUCTOKINASE 3"/>
    <property type="match status" value="1"/>
</dbReference>
<feature type="binding site" evidence="12">
    <location>
        <begin position="111"/>
        <end position="114"/>
    </location>
    <ligand>
        <name>ATP</name>
        <dbReference type="ChEBI" id="CHEBI:30616"/>
    </ligand>
</feature>
<dbReference type="InterPro" id="IPR000023">
    <property type="entry name" value="Phosphofructokinase_dom"/>
</dbReference>
<keyword evidence="4 12" id="KW-0963">Cytoplasm</keyword>
<dbReference type="AlphaFoldDB" id="A0A7R7EQ15"/>
<feature type="site" description="Important for substrate specificity; cannot use PPi as phosphoryl donor" evidence="12">
    <location>
        <position position="113"/>
    </location>
</feature>
<dbReference type="SUPFAM" id="SSF53784">
    <property type="entry name" value="Phosphofructokinase"/>
    <property type="match status" value="1"/>
</dbReference>
<dbReference type="PROSITE" id="PS00433">
    <property type="entry name" value="PHOSPHOFRUCTOKINASE"/>
    <property type="match status" value="1"/>
</dbReference>
<keyword evidence="15" id="KW-1185">Reference proteome</keyword>
<comment type="caution">
    <text evidence="12">Lacks conserved residue(s) required for the propagation of feature annotation.</text>
</comment>
<dbReference type="EC" id="2.7.1.11" evidence="12"/>
<feature type="binding site" evidence="12">
    <location>
        <position position="275"/>
    </location>
    <ligand>
        <name>substrate</name>
        <note>ligand shared between dimeric partners</note>
    </ligand>
</feature>
<feature type="binding site" description="in other chain" evidence="12">
    <location>
        <position position="231"/>
    </location>
    <ligand>
        <name>substrate</name>
        <note>ligand shared between dimeric partners</note>
    </ligand>
</feature>
<comment type="similarity">
    <text evidence="12">Belongs to the phosphofructokinase type A (PFKA) family. Mixed-substrate PFK group III subfamily.</text>
</comment>
<feature type="binding site" description="in other chain" evidence="12">
    <location>
        <begin position="281"/>
        <end position="284"/>
    </location>
    <ligand>
        <name>substrate</name>
        <note>ligand shared between dimeric partners</note>
    </ligand>
</feature>
<comment type="subunit">
    <text evidence="12">Homodimer or homotetramer.</text>
</comment>
<evidence type="ECO:0000313" key="14">
    <source>
        <dbReference type="EMBL" id="BCN32908.1"/>
    </source>
</evidence>
<dbReference type="InterPro" id="IPR015912">
    <property type="entry name" value="Phosphofructokinase_CS"/>
</dbReference>
<dbReference type="KEGG" id="ahb:bsdtb5_42030"/>
<name>A0A7R7EQ15_9FIRM</name>
<dbReference type="NCBIfam" id="NF002872">
    <property type="entry name" value="PRK03202.1"/>
    <property type="match status" value="1"/>
</dbReference>
<evidence type="ECO:0000256" key="1">
    <source>
        <dbReference type="ARBA" id="ARBA00001946"/>
    </source>
</evidence>
<dbReference type="GO" id="GO:0003872">
    <property type="term" value="F:6-phosphofructokinase activity"/>
    <property type="evidence" value="ECO:0007669"/>
    <property type="project" value="UniProtKB-UniRule"/>
</dbReference>
<feature type="binding site" evidence="12">
    <location>
        <position position="11"/>
    </location>
    <ligand>
        <name>ATP</name>
        <dbReference type="ChEBI" id="CHEBI:30616"/>
    </ligand>
</feature>
<dbReference type="GO" id="GO:0061621">
    <property type="term" value="P:canonical glycolysis"/>
    <property type="evidence" value="ECO:0007669"/>
    <property type="project" value="TreeGrafter"/>
</dbReference>
<keyword evidence="11 12" id="KW-0324">Glycolysis</keyword>
<keyword evidence="10 12" id="KW-0460">Magnesium</keyword>
<keyword evidence="7 12" id="KW-0547">Nucleotide-binding</keyword>
<evidence type="ECO:0000256" key="9">
    <source>
        <dbReference type="ARBA" id="ARBA00022840"/>
    </source>
</evidence>
<dbReference type="Gene3D" id="3.40.50.450">
    <property type="match status" value="1"/>
</dbReference>
<evidence type="ECO:0000256" key="11">
    <source>
        <dbReference type="ARBA" id="ARBA00023152"/>
    </source>
</evidence>
<dbReference type="UniPathway" id="UPA00109">
    <property type="reaction ID" value="UER00182"/>
</dbReference>
<feature type="binding site" description="in other chain" evidence="12">
    <location>
        <begin position="134"/>
        <end position="136"/>
    </location>
    <ligand>
        <name>substrate</name>
        <note>ligand shared between dimeric partners</note>
    </ligand>
</feature>
<dbReference type="InterPro" id="IPR022953">
    <property type="entry name" value="ATP_PFK"/>
</dbReference>
<evidence type="ECO:0000256" key="10">
    <source>
        <dbReference type="ARBA" id="ARBA00022842"/>
    </source>
</evidence>
<keyword evidence="6 12" id="KW-0479">Metal-binding</keyword>
<organism evidence="14 15">
    <name type="scientific">Anaeromicropila herbilytica</name>
    <dbReference type="NCBI Taxonomy" id="2785025"/>
    <lineage>
        <taxon>Bacteria</taxon>
        <taxon>Bacillati</taxon>
        <taxon>Bacillota</taxon>
        <taxon>Clostridia</taxon>
        <taxon>Lachnospirales</taxon>
        <taxon>Lachnospiraceae</taxon>
        <taxon>Anaeromicropila</taxon>
    </lineage>
</organism>
<feature type="binding site" description="in other chain" evidence="12">
    <location>
        <begin position="178"/>
        <end position="180"/>
    </location>
    <ligand>
        <name>substrate</name>
        <note>ligand shared between dimeric partners</note>
    </ligand>
</feature>
<proteinExistence type="inferred from homology"/>
<feature type="binding site" evidence="12">
    <location>
        <position position="112"/>
    </location>
    <ligand>
        <name>Mg(2+)</name>
        <dbReference type="ChEBI" id="CHEBI:18420"/>
        <note>catalytic</note>
    </ligand>
</feature>
<dbReference type="GO" id="GO:0047334">
    <property type="term" value="F:diphosphate-fructose-6-phosphate 1-phosphotransferase activity"/>
    <property type="evidence" value="ECO:0007669"/>
    <property type="project" value="InterPro"/>
</dbReference>
<dbReference type="GO" id="GO:0042802">
    <property type="term" value="F:identical protein binding"/>
    <property type="evidence" value="ECO:0007669"/>
    <property type="project" value="TreeGrafter"/>
</dbReference>
<reference evidence="14 15" key="1">
    <citation type="submission" date="2020-11" db="EMBL/GenBank/DDBJ databases">
        <title>Draft genome sequencing of a Lachnospiraceae strain isolated from anoxic soil subjected to BSD treatment.</title>
        <authorList>
            <person name="Uek A."/>
            <person name="Tonouchi A."/>
        </authorList>
    </citation>
    <scope>NUCLEOTIDE SEQUENCE [LARGE SCALE GENOMIC DNA]</scope>
    <source>
        <strain evidence="14 15">TB5</strain>
    </source>
</reference>
<comment type="cofactor">
    <cofactor evidence="1 12">
        <name>Mg(2+)</name>
        <dbReference type="ChEBI" id="CHEBI:18420"/>
    </cofactor>
</comment>
<dbReference type="InterPro" id="IPR012003">
    <property type="entry name" value="ATP_PFK_prok-type"/>
</dbReference>
<evidence type="ECO:0000256" key="3">
    <source>
        <dbReference type="ARBA" id="ARBA00004679"/>
    </source>
</evidence>
<dbReference type="RefSeq" id="WP_271713910.1">
    <property type="nucleotide sequence ID" value="NZ_AP024169.1"/>
</dbReference>